<evidence type="ECO:0000313" key="2">
    <source>
        <dbReference type="WBParaSite" id="jg14478"/>
    </source>
</evidence>
<proteinExistence type="predicted"/>
<dbReference type="AlphaFoldDB" id="A0A915D003"/>
<dbReference type="WBParaSite" id="jg14478">
    <property type="protein sequence ID" value="jg14478"/>
    <property type="gene ID" value="jg14478"/>
</dbReference>
<sequence length="116" mass="13015">MCNKQHIDNRQICTDSCQKCPNLKEFNVSGCSEVTALSVVAFSEALVFNKDAHPINLDLRNTSFKSIELSRHLCNPLLQCGPCWRPQAVTLTIGFDRPAIVLENTEKHDLVIVVYV</sequence>
<name>A0A915D003_9BILA</name>
<dbReference type="Proteomes" id="UP000887574">
    <property type="component" value="Unplaced"/>
</dbReference>
<protein>
    <submittedName>
        <fullName evidence="2">Uncharacterized protein</fullName>
    </submittedName>
</protein>
<organism evidence="1 2">
    <name type="scientific">Ditylenchus dipsaci</name>
    <dbReference type="NCBI Taxonomy" id="166011"/>
    <lineage>
        <taxon>Eukaryota</taxon>
        <taxon>Metazoa</taxon>
        <taxon>Ecdysozoa</taxon>
        <taxon>Nematoda</taxon>
        <taxon>Chromadorea</taxon>
        <taxon>Rhabditida</taxon>
        <taxon>Tylenchina</taxon>
        <taxon>Tylenchomorpha</taxon>
        <taxon>Sphaerularioidea</taxon>
        <taxon>Anguinidae</taxon>
        <taxon>Anguininae</taxon>
        <taxon>Ditylenchus</taxon>
    </lineage>
</organism>
<reference evidence="2" key="1">
    <citation type="submission" date="2022-11" db="UniProtKB">
        <authorList>
            <consortium name="WormBaseParasite"/>
        </authorList>
    </citation>
    <scope>IDENTIFICATION</scope>
</reference>
<evidence type="ECO:0000313" key="1">
    <source>
        <dbReference type="Proteomes" id="UP000887574"/>
    </source>
</evidence>
<keyword evidence="1" id="KW-1185">Reference proteome</keyword>
<accession>A0A915D003</accession>